<reference evidence="9" key="1">
    <citation type="submission" date="2019-09" db="EMBL/GenBank/DDBJ databases">
        <title>Bird 10,000 Genomes (B10K) Project - Family phase.</title>
        <authorList>
            <person name="Zhang G."/>
        </authorList>
    </citation>
    <scope>NUCLEOTIDE SEQUENCE</scope>
    <source>
        <strain evidence="9">OUT-0060</strain>
        <tissue evidence="9">Blood</tissue>
    </source>
</reference>
<keyword evidence="5" id="KW-0175">Coiled coil</keyword>
<evidence type="ECO:0000256" key="3">
    <source>
        <dbReference type="ARBA" id="ARBA00022491"/>
    </source>
</evidence>
<evidence type="ECO:0000313" key="9">
    <source>
        <dbReference type="EMBL" id="NXD58440.1"/>
    </source>
</evidence>
<keyword evidence="7" id="KW-0539">Nucleus</keyword>
<organism evidence="9 10">
    <name type="scientific">Corvus moneduloides</name>
    <name type="common">New Caledonian crow</name>
    <dbReference type="NCBI Taxonomy" id="1196302"/>
    <lineage>
        <taxon>Eukaryota</taxon>
        <taxon>Metazoa</taxon>
        <taxon>Chordata</taxon>
        <taxon>Craniata</taxon>
        <taxon>Vertebrata</taxon>
        <taxon>Euteleostomi</taxon>
        <taxon>Archelosauria</taxon>
        <taxon>Archosauria</taxon>
        <taxon>Dinosauria</taxon>
        <taxon>Saurischia</taxon>
        <taxon>Theropoda</taxon>
        <taxon>Coelurosauria</taxon>
        <taxon>Aves</taxon>
        <taxon>Neognathae</taxon>
        <taxon>Neoaves</taxon>
        <taxon>Telluraves</taxon>
        <taxon>Australaves</taxon>
        <taxon>Passeriformes</taxon>
        <taxon>Corvoidea</taxon>
        <taxon>Corvidae</taxon>
        <taxon>Corvus</taxon>
    </lineage>
</organism>
<name>A0A851X9U3_CORMO</name>
<feature type="compositionally biased region" description="Basic and acidic residues" evidence="8">
    <location>
        <begin position="135"/>
        <end position="147"/>
    </location>
</feature>
<evidence type="ECO:0000256" key="1">
    <source>
        <dbReference type="ARBA" id="ARBA00004123"/>
    </source>
</evidence>
<sequence length="324" mass="36159">PDPCGAGSARSRASVAERSAMADAAPAEPGPEPQCEPEPRSEPEVRPEPQSEPEPQPERGEAPAEDGDAGRLPPPGAEAAAGGAEGRPPTGGAGRPGLGPRYRAVGRTEEWPVKKKHRRRPSKKKRRWKPYSKLSWEEKQQFDERQSLRASRLRAEMFAKGQPVAPYNTTQFLMEDHDQEEPDLKTGLYPRRAAAKSDDTSEEDFLDDAADEDGGSDGMGGDGSEFLQRDFSETYERYHVESLQNMSKQELVKEYLELEKCLSRMEEENNRLRMESKKAGGEAADPARVQALEREVDRLRAENLRLLREQELPRQEKGPCKPGE</sequence>
<comment type="subcellular location">
    <subcellularLocation>
        <location evidence="1">Nucleus</location>
    </subcellularLocation>
</comment>
<evidence type="ECO:0000256" key="7">
    <source>
        <dbReference type="ARBA" id="ARBA00023242"/>
    </source>
</evidence>
<dbReference type="AlphaFoldDB" id="A0A851X9U3"/>
<proteinExistence type="inferred from homology"/>
<dbReference type="GO" id="GO:0000122">
    <property type="term" value="P:negative regulation of transcription by RNA polymerase II"/>
    <property type="evidence" value="ECO:0007669"/>
    <property type="project" value="InterPro"/>
</dbReference>
<keyword evidence="4" id="KW-0805">Transcription regulation</keyword>
<keyword evidence="3" id="KW-0678">Repressor</keyword>
<accession>A0A851X9U3</accession>
<evidence type="ECO:0000256" key="2">
    <source>
        <dbReference type="ARBA" id="ARBA00008409"/>
    </source>
</evidence>
<feature type="non-terminal residue" evidence="9">
    <location>
        <position position="1"/>
    </location>
</feature>
<feature type="compositionally biased region" description="Basic and acidic residues" evidence="8">
    <location>
        <begin position="37"/>
        <end position="49"/>
    </location>
</feature>
<dbReference type="Gene3D" id="6.10.250.2910">
    <property type="match status" value="1"/>
</dbReference>
<evidence type="ECO:0000256" key="4">
    <source>
        <dbReference type="ARBA" id="ARBA00023015"/>
    </source>
</evidence>
<feature type="compositionally biased region" description="Acidic residues" evidence="8">
    <location>
        <begin position="200"/>
        <end position="215"/>
    </location>
</feature>
<evidence type="ECO:0000313" key="10">
    <source>
        <dbReference type="Proteomes" id="UP000603793"/>
    </source>
</evidence>
<dbReference type="PRINTS" id="PR02094">
    <property type="entry name" value="HEXIMFAMILY"/>
</dbReference>
<gene>
    <name evidence="9" type="primary">Hexim1</name>
    <name evidence="9" type="ORF">CORMON_R15378</name>
</gene>
<feature type="compositionally biased region" description="Low complexity" evidence="8">
    <location>
        <begin position="1"/>
        <end position="27"/>
    </location>
</feature>
<feature type="compositionally biased region" description="Basic residues" evidence="8">
    <location>
        <begin position="114"/>
        <end position="130"/>
    </location>
</feature>
<dbReference type="EMBL" id="WBNF01000389">
    <property type="protein sequence ID" value="NXD58440.1"/>
    <property type="molecule type" value="Genomic_DNA"/>
</dbReference>
<dbReference type="PANTHER" id="PTHR13469">
    <property type="entry name" value="HEXAMETHYLENE BISACETAMIDE INDUCIBLE 1"/>
    <property type="match status" value="1"/>
</dbReference>
<evidence type="ECO:0000256" key="8">
    <source>
        <dbReference type="SAM" id="MobiDB-lite"/>
    </source>
</evidence>
<comment type="similarity">
    <text evidence="2">Belongs to the HEXIM family.</text>
</comment>
<dbReference type="PANTHER" id="PTHR13469:SF8">
    <property type="entry name" value="HEXIM P-TEFB COMPLEX SUBUNIT 1"/>
    <property type="match status" value="1"/>
</dbReference>
<feature type="region of interest" description="Disordered" evidence="8">
    <location>
        <begin position="178"/>
        <end position="226"/>
    </location>
</feature>
<dbReference type="InterPro" id="IPR024872">
    <property type="entry name" value="HEXIM"/>
</dbReference>
<evidence type="ECO:0000256" key="5">
    <source>
        <dbReference type="ARBA" id="ARBA00023054"/>
    </source>
</evidence>
<dbReference type="Proteomes" id="UP000603793">
    <property type="component" value="Unassembled WGS sequence"/>
</dbReference>
<feature type="non-terminal residue" evidence="9">
    <location>
        <position position="324"/>
    </location>
</feature>
<keyword evidence="6" id="KW-0804">Transcription</keyword>
<feature type="compositionally biased region" description="Gly residues" evidence="8">
    <location>
        <begin position="83"/>
        <end position="97"/>
    </location>
</feature>
<dbReference type="GO" id="GO:0005737">
    <property type="term" value="C:cytoplasm"/>
    <property type="evidence" value="ECO:0007669"/>
    <property type="project" value="InterPro"/>
</dbReference>
<evidence type="ECO:0000256" key="6">
    <source>
        <dbReference type="ARBA" id="ARBA00023163"/>
    </source>
</evidence>
<comment type="caution">
    <text evidence="9">The sequence shown here is derived from an EMBL/GenBank/DDBJ whole genome shotgun (WGS) entry which is preliminary data.</text>
</comment>
<dbReference type="GO" id="GO:0005654">
    <property type="term" value="C:nucleoplasm"/>
    <property type="evidence" value="ECO:0007669"/>
    <property type="project" value="TreeGrafter"/>
</dbReference>
<dbReference type="GO" id="GO:0004861">
    <property type="term" value="F:cyclin-dependent protein serine/threonine kinase inhibitor activity"/>
    <property type="evidence" value="ECO:0007669"/>
    <property type="project" value="InterPro"/>
</dbReference>
<dbReference type="GO" id="GO:0097322">
    <property type="term" value="F:7SK snRNA binding"/>
    <property type="evidence" value="ECO:0007669"/>
    <property type="project" value="TreeGrafter"/>
</dbReference>
<feature type="region of interest" description="Disordered" evidence="8">
    <location>
        <begin position="1"/>
        <end position="147"/>
    </location>
</feature>
<feature type="region of interest" description="Disordered" evidence="8">
    <location>
        <begin position="305"/>
        <end position="324"/>
    </location>
</feature>
<protein>
    <submittedName>
        <fullName evidence="9">HEXI1 protein</fullName>
    </submittedName>
</protein>
<feature type="compositionally biased region" description="Basic and acidic residues" evidence="8">
    <location>
        <begin position="268"/>
        <end position="280"/>
    </location>
</feature>
<dbReference type="Pfam" id="PF15313">
    <property type="entry name" value="HEXIM"/>
    <property type="match status" value="1"/>
</dbReference>
<feature type="region of interest" description="Disordered" evidence="8">
    <location>
        <begin position="268"/>
        <end position="289"/>
    </location>
</feature>